<keyword evidence="8" id="KW-1278">Translocase</keyword>
<dbReference type="Gene3D" id="3.40.1110.10">
    <property type="entry name" value="Calcium-transporting ATPase, cytoplasmic domain N"/>
    <property type="match status" value="1"/>
</dbReference>
<evidence type="ECO:0000256" key="6">
    <source>
        <dbReference type="ARBA" id="ARBA00022840"/>
    </source>
</evidence>
<evidence type="ECO:0000256" key="3">
    <source>
        <dbReference type="ARBA" id="ARBA00022692"/>
    </source>
</evidence>
<dbReference type="InterPro" id="IPR036412">
    <property type="entry name" value="HAD-like_sf"/>
</dbReference>
<keyword evidence="12" id="KW-0732">Signal</keyword>
<dbReference type="InterPro" id="IPR008250">
    <property type="entry name" value="ATPase_P-typ_transduc_dom_A_sf"/>
</dbReference>
<comment type="caution">
    <text evidence="14">The sequence shown here is derived from an EMBL/GenBank/DDBJ whole genome shotgun (WGS) entry which is preliminary data.</text>
</comment>
<evidence type="ECO:0000256" key="1">
    <source>
        <dbReference type="ARBA" id="ARBA00004141"/>
    </source>
</evidence>
<feature type="transmembrane region" description="Helical" evidence="11">
    <location>
        <begin position="1377"/>
        <end position="1406"/>
    </location>
</feature>
<feature type="transmembrane region" description="Helical" evidence="11">
    <location>
        <begin position="1161"/>
        <end position="1180"/>
    </location>
</feature>
<dbReference type="Pfam" id="PF13246">
    <property type="entry name" value="Cation_ATPase"/>
    <property type="match status" value="1"/>
</dbReference>
<evidence type="ECO:0000256" key="7">
    <source>
        <dbReference type="ARBA" id="ARBA00022842"/>
    </source>
</evidence>
<dbReference type="PANTHER" id="PTHR45630:SF11">
    <property type="entry name" value="CATION-TRANSPORTING P-TYPE ATPASE N-TERMINAL DOMAIN-CONTAINING PROTEIN"/>
    <property type="match status" value="1"/>
</dbReference>
<keyword evidence="7" id="KW-0460">Magnesium</keyword>
<feature type="transmembrane region" description="Helical" evidence="11">
    <location>
        <begin position="502"/>
        <end position="519"/>
    </location>
</feature>
<keyword evidence="6" id="KW-0067">ATP-binding</keyword>
<keyword evidence="5" id="KW-0547">Nucleotide-binding</keyword>
<dbReference type="EMBL" id="LSSM01006536">
    <property type="protein sequence ID" value="OMJ10585.1"/>
    <property type="molecule type" value="Genomic_DNA"/>
</dbReference>
<evidence type="ECO:0000256" key="10">
    <source>
        <dbReference type="ARBA" id="ARBA00023136"/>
    </source>
</evidence>
<evidence type="ECO:0000313" key="15">
    <source>
        <dbReference type="Proteomes" id="UP000187429"/>
    </source>
</evidence>
<dbReference type="GO" id="GO:0016887">
    <property type="term" value="F:ATP hydrolysis activity"/>
    <property type="evidence" value="ECO:0007669"/>
    <property type="project" value="InterPro"/>
</dbReference>
<evidence type="ECO:0000256" key="8">
    <source>
        <dbReference type="ARBA" id="ARBA00022967"/>
    </source>
</evidence>
<name>A0A1R1X7H2_9FUNG</name>
<dbReference type="SUPFAM" id="SSF81665">
    <property type="entry name" value="Calcium ATPase, transmembrane domain M"/>
    <property type="match status" value="1"/>
</dbReference>
<feature type="transmembrane region" description="Helical" evidence="11">
    <location>
        <begin position="1309"/>
        <end position="1327"/>
    </location>
</feature>
<feature type="chain" id="PRO_5011960908" evidence="12">
    <location>
        <begin position="22"/>
        <end position="1416"/>
    </location>
</feature>
<dbReference type="Proteomes" id="UP000187429">
    <property type="component" value="Unassembled WGS sequence"/>
</dbReference>
<feature type="transmembrane region" description="Helical" evidence="11">
    <location>
        <begin position="1279"/>
        <end position="1297"/>
    </location>
</feature>
<evidence type="ECO:0000256" key="9">
    <source>
        <dbReference type="ARBA" id="ARBA00022989"/>
    </source>
</evidence>
<sequence length="1416" mass="158118">MIPKKIFTLFTCILLPPLTNSAPVFNIVNDKGIDGDVCPLPTLMRLECPLVCVTDINLCPDPARPSCATGETYCADGLCRSSCPNNLVNPCLCGVSNSLLSQNVLSLLPCNKFIARNITSYNATISNENKNVCLSQMGLGSIEDWSYDVAAKSVYLSCPLVEVPPLTLREPAFMFFWILIASQALLFTLWSVYRRSLNKNTVLDSKKNSLNEFKAKEISDGTDYLIKNDISINHSEKSQLSNASSTLDNDTKSGNGGVKLQGFSNSIFGSIVLYYIHLNTLALIVFSLIICLDYYGLISGTGAGLTHGDYDYNGALFIVNWSYMAFWVIALVVFRDKINNYFKIKTRIRNAKYIQVLQNRENIIFQKDSYGTLVELVLKIEKRFNDLFNKNSSVTTCKVETNSSNAKFFEYNCTRYVYNPELDFYESISYSVGDNNNSILELKSGLTSEEAEKRLGYLGLNFISVTVPSLPKALFYEFMNFFYIYQFMMLWLFYYYNYWQVGLANTVVILISAITKVYVKIKAETRVKKLAEFEDTANVIRDGNPETINTKNLVIGDVLILDTNKVAPCDLILLSGNVTVDESSLTGEAMPVRKIPLKSNNIAYDKHAADKISTILSGTMILQSKSVSEKGALALVTAVGTSSEKGKLIHKILFPKQIQFIFNLQMRVIMAVLTIQGLIWFGMILWLLKKSAVASWFSAMYALVEIISPILPAALVIGQTIAVGQLKKKNIFCVDVPRVVVAGKIQIFCFDKTGTLTNSFLDYFGISQVSTLINNSNTNDPQQPTLGPVASDTSEYSKICTLGLASCHSVSELDGELIGNPVDIEMFKNTGWTLKTQSDKQNPLIVPPNNGLDASGKIYEPIQILKEFEFQHHRQSMSVCVQEVDSGNVYSFVKGSFEKIAEIVDPKSVPSEYFNLAKNLAKEGCYVLALAYKSHGKADVSQFANIDRDQVESDVRLGCIIAFRNELKHDTRDALNEISMSNTRNVMITGDTTLTGVHIARECEMIKKGYSVILGDIDSESNSLSWIDVDTNRMYSNDEIFGLLPSNVELALSGKAFTFICNIGKIRDILLRVRVFGRMTPQNKVVCVNLHMEKGITAMCGDGGNDCGALRAAHVGLALSNSEASIVSPFSSTSKSIYSCVELISQGRGAIATSFANYKFLILYGQTMAMFKAFSMYYSVTISQPVWITVDAFISVGMCLSISLSKPVSKLSPTRPTAKLLGAQTLASALGQIIINWLYMIVLFIILYKQSWFKCHEFDSSTVDFKKWWLLGDNYESEILGLVIMMQFANCGLIYNFGYKFRQRWYKNYILLVVYTAFISVFSYIMLSTPNRLGCMFRMNCGDPDVLESLGYKKPNFYIEPYNIPQGHNVIPKSFRIFLWIFCMSNILVGVIWETFVVLGPVGSFFNRKAQKSKTE</sequence>
<dbReference type="OrthoDB" id="48943at2759"/>
<dbReference type="InterPro" id="IPR001757">
    <property type="entry name" value="P_typ_ATPase"/>
</dbReference>
<dbReference type="SFLD" id="SFLDF00027">
    <property type="entry name" value="p-type_atpase"/>
    <property type="match status" value="1"/>
</dbReference>
<feature type="domain" description="P-type ATPase A" evidence="13">
    <location>
        <begin position="534"/>
        <end position="651"/>
    </location>
</feature>
<evidence type="ECO:0000259" key="13">
    <source>
        <dbReference type="Pfam" id="PF00122"/>
    </source>
</evidence>
<feature type="transmembrane region" description="Helical" evidence="11">
    <location>
        <begin position="1226"/>
        <end position="1248"/>
    </location>
</feature>
<reference evidence="15" key="1">
    <citation type="submission" date="2017-01" db="EMBL/GenBank/DDBJ databases">
        <authorList>
            <person name="Wang Y."/>
            <person name="White M."/>
            <person name="Kvist S."/>
            <person name="Moncalvo J.-M."/>
        </authorList>
    </citation>
    <scope>NUCLEOTIDE SEQUENCE [LARGE SCALE GENOMIC DNA]</scope>
    <source>
        <strain evidence="15">ID-206-W2</strain>
    </source>
</reference>
<feature type="transmembrane region" description="Helical" evidence="11">
    <location>
        <begin position="272"/>
        <end position="295"/>
    </location>
</feature>
<dbReference type="PRINTS" id="PR00119">
    <property type="entry name" value="CATATPASE"/>
</dbReference>
<evidence type="ECO:0000256" key="11">
    <source>
        <dbReference type="SAM" id="Phobius"/>
    </source>
</evidence>
<evidence type="ECO:0000256" key="12">
    <source>
        <dbReference type="SAM" id="SignalP"/>
    </source>
</evidence>
<dbReference type="SUPFAM" id="SSF81660">
    <property type="entry name" value="Metal cation-transporting ATPase, ATP-binding domain N"/>
    <property type="match status" value="1"/>
</dbReference>
<feature type="transmembrane region" description="Helical" evidence="11">
    <location>
        <begin position="478"/>
        <end position="496"/>
    </location>
</feature>
<dbReference type="PROSITE" id="PS00154">
    <property type="entry name" value="ATPASE_E1_E2"/>
    <property type="match status" value="1"/>
</dbReference>
<dbReference type="GO" id="GO:0046872">
    <property type="term" value="F:metal ion binding"/>
    <property type="evidence" value="ECO:0007669"/>
    <property type="project" value="UniProtKB-KW"/>
</dbReference>
<dbReference type="NCBIfam" id="TIGR01494">
    <property type="entry name" value="ATPase_P-type"/>
    <property type="match status" value="1"/>
</dbReference>
<organism evidence="14 15">
    <name type="scientific">Smittium culicis</name>
    <dbReference type="NCBI Taxonomy" id="133412"/>
    <lineage>
        <taxon>Eukaryota</taxon>
        <taxon>Fungi</taxon>
        <taxon>Fungi incertae sedis</taxon>
        <taxon>Zoopagomycota</taxon>
        <taxon>Kickxellomycotina</taxon>
        <taxon>Harpellomycetes</taxon>
        <taxon>Harpellales</taxon>
        <taxon>Legeriomycetaceae</taxon>
        <taxon>Smittium</taxon>
    </lineage>
</organism>
<feature type="transmembrane region" description="Helical" evidence="11">
    <location>
        <begin position="700"/>
        <end position="722"/>
    </location>
</feature>
<dbReference type="GO" id="GO:0016020">
    <property type="term" value="C:membrane"/>
    <property type="evidence" value="ECO:0007669"/>
    <property type="project" value="UniProtKB-SubCell"/>
</dbReference>
<dbReference type="InterPro" id="IPR006544">
    <property type="entry name" value="P-type_TPase_V"/>
</dbReference>
<dbReference type="SUPFAM" id="SSF81653">
    <property type="entry name" value="Calcium ATPase, transduction domain A"/>
    <property type="match status" value="1"/>
</dbReference>
<dbReference type="InterPro" id="IPR059000">
    <property type="entry name" value="ATPase_P-type_domA"/>
</dbReference>
<dbReference type="Pfam" id="PF00122">
    <property type="entry name" value="E1-E2_ATPase"/>
    <property type="match status" value="1"/>
</dbReference>
<proteinExistence type="inferred from homology"/>
<dbReference type="NCBIfam" id="TIGR01657">
    <property type="entry name" value="P-ATPase-V"/>
    <property type="match status" value="1"/>
</dbReference>
<dbReference type="InterPro" id="IPR018303">
    <property type="entry name" value="ATPase_P-typ_P_site"/>
</dbReference>
<dbReference type="InterPro" id="IPR023299">
    <property type="entry name" value="ATPase_P-typ_cyto_dom_N"/>
</dbReference>
<feature type="transmembrane region" description="Helical" evidence="11">
    <location>
        <begin position="1186"/>
        <end position="1205"/>
    </location>
</feature>
<dbReference type="InterPro" id="IPR023298">
    <property type="entry name" value="ATPase_P-typ_TM_dom_sf"/>
</dbReference>
<dbReference type="Gene3D" id="1.20.1110.10">
    <property type="entry name" value="Calcium-transporting ATPase, transmembrane domain"/>
    <property type="match status" value="1"/>
</dbReference>
<feature type="transmembrane region" description="Helical" evidence="11">
    <location>
        <begin position="668"/>
        <end position="688"/>
    </location>
</feature>
<keyword evidence="9 11" id="KW-1133">Transmembrane helix</keyword>
<dbReference type="Gene3D" id="2.70.150.10">
    <property type="entry name" value="Calcium-transporting ATPase, cytoplasmic transduction domain A"/>
    <property type="match status" value="1"/>
</dbReference>
<keyword evidence="10 11" id="KW-0472">Membrane</keyword>
<dbReference type="InterPro" id="IPR023214">
    <property type="entry name" value="HAD_sf"/>
</dbReference>
<feature type="signal peptide" evidence="12">
    <location>
        <begin position="1"/>
        <end position="21"/>
    </location>
</feature>
<dbReference type="InterPro" id="IPR044492">
    <property type="entry name" value="P_typ_ATPase_HD_dom"/>
</dbReference>
<dbReference type="SUPFAM" id="SSF56784">
    <property type="entry name" value="HAD-like"/>
    <property type="match status" value="1"/>
</dbReference>
<feature type="transmembrane region" description="Helical" evidence="11">
    <location>
        <begin position="315"/>
        <end position="334"/>
    </location>
</feature>
<dbReference type="SFLD" id="SFLDG00002">
    <property type="entry name" value="C1.7:_P-type_atpase_like"/>
    <property type="match status" value="1"/>
</dbReference>
<protein>
    <submittedName>
        <fullName evidence="14">Putative cation-transporting ATPase 13A4</fullName>
    </submittedName>
</protein>
<dbReference type="GO" id="GO:0140358">
    <property type="term" value="F:P-type transmembrane transporter activity"/>
    <property type="evidence" value="ECO:0007669"/>
    <property type="project" value="InterPro"/>
</dbReference>
<keyword evidence="15" id="KW-1185">Reference proteome</keyword>
<accession>A0A1R1X7H2</accession>
<feature type="transmembrane region" description="Helical" evidence="11">
    <location>
        <begin position="172"/>
        <end position="193"/>
    </location>
</feature>
<keyword evidence="4" id="KW-0479">Metal-binding</keyword>
<evidence type="ECO:0000256" key="5">
    <source>
        <dbReference type="ARBA" id="ARBA00022741"/>
    </source>
</evidence>
<evidence type="ECO:0000256" key="2">
    <source>
        <dbReference type="ARBA" id="ARBA00006000"/>
    </source>
</evidence>
<dbReference type="PROSITE" id="PS01229">
    <property type="entry name" value="COF_2"/>
    <property type="match status" value="1"/>
</dbReference>
<dbReference type="PANTHER" id="PTHR45630">
    <property type="entry name" value="CATION-TRANSPORTING ATPASE-RELATED"/>
    <property type="match status" value="1"/>
</dbReference>
<comment type="subcellular location">
    <subcellularLocation>
        <location evidence="1">Membrane</location>
        <topology evidence="1">Multi-pass membrane protein</topology>
    </subcellularLocation>
</comment>
<keyword evidence="3 11" id="KW-0812">Transmembrane</keyword>
<dbReference type="SFLD" id="SFLDS00003">
    <property type="entry name" value="Haloacid_Dehalogenase"/>
    <property type="match status" value="1"/>
</dbReference>
<evidence type="ECO:0000256" key="4">
    <source>
        <dbReference type="ARBA" id="ARBA00022723"/>
    </source>
</evidence>
<evidence type="ECO:0000313" key="14">
    <source>
        <dbReference type="EMBL" id="OMJ10585.1"/>
    </source>
</evidence>
<comment type="similarity">
    <text evidence="2">Belongs to the cation transport ATPase (P-type) (TC 3.A.3) family. Type V subfamily.</text>
</comment>
<dbReference type="Gene3D" id="3.40.50.1000">
    <property type="entry name" value="HAD superfamily/HAD-like"/>
    <property type="match status" value="2"/>
</dbReference>
<gene>
    <name evidence="14" type="ORF">AYI69_g10190</name>
</gene>
<dbReference type="GO" id="GO:0019829">
    <property type="term" value="F:ATPase-coupled monoatomic cation transmembrane transporter activity"/>
    <property type="evidence" value="ECO:0007669"/>
    <property type="project" value="TreeGrafter"/>
</dbReference>
<dbReference type="GO" id="GO:0005524">
    <property type="term" value="F:ATP binding"/>
    <property type="evidence" value="ECO:0007669"/>
    <property type="project" value="UniProtKB-KW"/>
</dbReference>